<keyword evidence="4 8" id="KW-0547">Nucleotide-binding</keyword>
<dbReference type="PANTHER" id="PTHR19136">
    <property type="entry name" value="MOLYBDENUM COFACTOR GUANYLYLTRANSFERASE"/>
    <property type="match status" value="1"/>
</dbReference>
<dbReference type="GO" id="GO:0005525">
    <property type="term" value="F:GTP binding"/>
    <property type="evidence" value="ECO:0007669"/>
    <property type="project" value="UniProtKB-UniRule"/>
</dbReference>
<dbReference type="Proteomes" id="UP000198571">
    <property type="component" value="Unassembled WGS sequence"/>
</dbReference>
<dbReference type="GO" id="GO:0005737">
    <property type="term" value="C:cytoplasm"/>
    <property type="evidence" value="ECO:0007669"/>
    <property type="project" value="UniProtKB-SubCell"/>
</dbReference>
<dbReference type="GO" id="GO:0006777">
    <property type="term" value="P:Mo-molybdopterin cofactor biosynthetic process"/>
    <property type="evidence" value="ECO:0007669"/>
    <property type="project" value="UniProtKB-KW"/>
</dbReference>
<dbReference type="Pfam" id="PF12804">
    <property type="entry name" value="NTP_transf_3"/>
    <property type="match status" value="1"/>
</dbReference>
<evidence type="ECO:0000256" key="3">
    <source>
        <dbReference type="ARBA" id="ARBA00022723"/>
    </source>
</evidence>
<comment type="catalytic activity">
    <reaction evidence="8">
        <text>Mo-molybdopterin + GTP + H(+) = Mo-molybdopterin guanine dinucleotide + diphosphate</text>
        <dbReference type="Rhea" id="RHEA:34243"/>
        <dbReference type="ChEBI" id="CHEBI:15378"/>
        <dbReference type="ChEBI" id="CHEBI:33019"/>
        <dbReference type="ChEBI" id="CHEBI:37565"/>
        <dbReference type="ChEBI" id="CHEBI:71302"/>
        <dbReference type="ChEBI" id="CHEBI:71310"/>
        <dbReference type="EC" id="2.7.7.77"/>
    </reaction>
</comment>
<dbReference type="GO" id="GO:0061603">
    <property type="term" value="F:molybdenum cofactor guanylyltransferase activity"/>
    <property type="evidence" value="ECO:0007669"/>
    <property type="project" value="UniProtKB-EC"/>
</dbReference>
<comment type="function">
    <text evidence="8">Transfers a GMP moiety from GTP to Mo-molybdopterin (Mo-MPT) cofactor (Moco or molybdenum cofactor) to form Mo-molybdopterin guanine dinucleotide (Mo-MGD) cofactor.</text>
</comment>
<dbReference type="InterPro" id="IPR025877">
    <property type="entry name" value="MobA-like_NTP_Trfase"/>
</dbReference>
<evidence type="ECO:0000256" key="6">
    <source>
        <dbReference type="ARBA" id="ARBA00023134"/>
    </source>
</evidence>
<dbReference type="CDD" id="cd02503">
    <property type="entry name" value="MobA"/>
    <property type="match status" value="1"/>
</dbReference>
<dbReference type="RefSeq" id="WP_093054830.1">
    <property type="nucleotide sequence ID" value="NZ_FOGT01000017.1"/>
</dbReference>
<comment type="subcellular location">
    <subcellularLocation>
        <location evidence="8">Cytoplasm</location>
    </subcellularLocation>
</comment>
<accession>A0A1H9WJM7</accession>
<dbReference type="HAMAP" id="MF_00316">
    <property type="entry name" value="MobA"/>
    <property type="match status" value="1"/>
</dbReference>
<dbReference type="EMBL" id="FOGT01000017">
    <property type="protein sequence ID" value="SES34098.1"/>
    <property type="molecule type" value="Genomic_DNA"/>
</dbReference>
<evidence type="ECO:0000259" key="9">
    <source>
        <dbReference type="Pfam" id="PF12804"/>
    </source>
</evidence>
<dbReference type="OrthoDB" id="9788394at2"/>
<feature type="domain" description="MobA-like NTP transferase" evidence="9">
    <location>
        <begin position="5"/>
        <end position="158"/>
    </location>
</feature>
<dbReference type="PANTHER" id="PTHR19136:SF81">
    <property type="entry name" value="MOLYBDENUM COFACTOR GUANYLYLTRANSFERASE"/>
    <property type="match status" value="1"/>
</dbReference>
<keyword evidence="2 8" id="KW-0808">Transferase</keyword>
<evidence type="ECO:0000313" key="11">
    <source>
        <dbReference type="Proteomes" id="UP000198571"/>
    </source>
</evidence>
<name>A0A1H9WJM7_9BACI</name>
<dbReference type="EC" id="2.7.7.77" evidence="8"/>
<dbReference type="AlphaFoldDB" id="A0A1H9WJM7"/>
<comment type="domain">
    <text evidence="8">The N-terminal domain determines nucleotide recognition and specific binding, while the C-terminal domain determines the specific binding to the target protein.</text>
</comment>
<dbReference type="InterPro" id="IPR013482">
    <property type="entry name" value="Molybde_CF_guanTrfase"/>
</dbReference>
<feature type="binding site" evidence="8">
    <location>
        <position position="20"/>
    </location>
    <ligand>
        <name>GTP</name>
        <dbReference type="ChEBI" id="CHEBI:37565"/>
    </ligand>
</feature>
<dbReference type="InterPro" id="IPR029044">
    <property type="entry name" value="Nucleotide-diphossugar_trans"/>
</dbReference>
<evidence type="ECO:0000256" key="5">
    <source>
        <dbReference type="ARBA" id="ARBA00022842"/>
    </source>
</evidence>
<keyword evidence="3 8" id="KW-0479">Metal-binding</keyword>
<keyword evidence="5 8" id="KW-0460">Magnesium</keyword>
<organism evidence="10 11">
    <name type="scientific">Salipaludibacillus aurantiacus</name>
    <dbReference type="NCBI Taxonomy" id="1601833"/>
    <lineage>
        <taxon>Bacteria</taxon>
        <taxon>Bacillati</taxon>
        <taxon>Bacillota</taxon>
        <taxon>Bacilli</taxon>
        <taxon>Bacillales</taxon>
        <taxon>Bacillaceae</taxon>
    </lineage>
</organism>
<keyword evidence="6 8" id="KW-0342">GTP-binding</keyword>
<evidence type="ECO:0000256" key="1">
    <source>
        <dbReference type="ARBA" id="ARBA00022490"/>
    </source>
</evidence>
<evidence type="ECO:0000256" key="2">
    <source>
        <dbReference type="ARBA" id="ARBA00022679"/>
    </source>
</evidence>
<keyword evidence="7 8" id="KW-0501">Molybdenum cofactor biosynthesis</keyword>
<evidence type="ECO:0000256" key="7">
    <source>
        <dbReference type="ARBA" id="ARBA00023150"/>
    </source>
</evidence>
<keyword evidence="11" id="KW-1185">Reference proteome</keyword>
<protein>
    <recommendedName>
        <fullName evidence="8">Probable molybdenum cofactor guanylyltransferase</fullName>
        <shortName evidence="8">MoCo guanylyltransferase</shortName>
        <ecNumber evidence="8">2.7.7.77</ecNumber>
    </recommendedName>
    <alternativeName>
        <fullName evidence="8">GTP:molybdopterin guanylyltransferase</fullName>
    </alternativeName>
    <alternativeName>
        <fullName evidence="8">Mo-MPT guanylyltransferase</fullName>
    </alternativeName>
    <alternativeName>
        <fullName evidence="8">Molybdopterin guanylyltransferase</fullName>
    </alternativeName>
    <alternativeName>
        <fullName evidence="8">Molybdopterin-guanine dinucleotide synthase</fullName>
        <shortName evidence="8">MGD synthase</shortName>
    </alternativeName>
</protein>
<evidence type="ECO:0000313" key="10">
    <source>
        <dbReference type="EMBL" id="SES34098.1"/>
    </source>
</evidence>
<sequence length="203" mass="22892">MELTGILLAGGKSSRMGTDKALLQIDGKENIIRLKEKLDPVTKELLLVTNDPDNYHFLKLPVVQDKAKGQGPLAGIEAGLTHSNSGWNLFVACDLPFFTTKVVEVLVKTAKSSPGVQAVVPVSENREHPLYALYHQSSLPYVRYCLENNKRRIRDLLAGLNVARVEESELRKHGMTNEEIKTAFFNMNRPEDYRWAREQNAQF</sequence>
<feature type="binding site" evidence="8">
    <location>
        <position position="94"/>
    </location>
    <ligand>
        <name>Mg(2+)</name>
        <dbReference type="ChEBI" id="CHEBI:18420"/>
    </ligand>
</feature>
<dbReference type="GO" id="GO:0046872">
    <property type="term" value="F:metal ion binding"/>
    <property type="evidence" value="ECO:0007669"/>
    <property type="project" value="UniProtKB-KW"/>
</dbReference>
<feature type="binding site" evidence="8">
    <location>
        <position position="65"/>
    </location>
    <ligand>
        <name>GTP</name>
        <dbReference type="ChEBI" id="CHEBI:37565"/>
    </ligand>
</feature>
<keyword evidence="1 8" id="KW-0963">Cytoplasm</keyword>
<evidence type="ECO:0000256" key="4">
    <source>
        <dbReference type="ARBA" id="ARBA00022741"/>
    </source>
</evidence>
<proteinExistence type="inferred from homology"/>
<evidence type="ECO:0000256" key="8">
    <source>
        <dbReference type="HAMAP-Rule" id="MF_00316"/>
    </source>
</evidence>
<gene>
    <name evidence="8" type="primary">mobA</name>
    <name evidence="10" type="ORF">SAMN05518684_11785</name>
</gene>
<comment type="similarity">
    <text evidence="8">Belongs to the MobA family.</text>
</comment>
<dbReference type="Gene3D" id="3.90.550.10">
    <property type="entry name" value="Spore Coat Polysaccharide Biosynthesis Protein SpsA, Chain A"/>
    <property type="match status" value="1"/>
</dbReference>
<feature type="binding site" evidence="8">
    <location>
        <position position="94"/>
    </location>
    <ligand>
        <name>GTP</name>
        <dbReference type="ChEBI" id="CHEBI:37565"/>
    </ligand>
</feature>
<reference evidence="11" key="1">
    <citation type="submission" date="2016-10" db="EMBL/GenBank/DDBJ databases">
        <authorList>
            <person name="Varghese N."/>
            <person name="Submissions S."/>
        </authorList>
    </citation>
    <scope>NUCLEOTIDE SEQUENCE [LARGE SCALE GENOMIC DNA]</scope>
    <source>
        <strain evidence="11">S9</strain>
    </source>
</reference>
<comment type="caution">
    <text evidence="8">Lacks conserved residue(s) required for the propagation of feature annotation.</text>
</comment>
<feature type="binding site" evidence="8">
    <location>
        <begin position="8"/>
        <end position="10"/>
    </location>
    <ligand>
        <name>GTP</name>
        <dbReference type="ChEBI" id="CHEBI:37565"/>
    </ligand>
</feature>
<comment type="cofactor">
    <cofactor evidence="8">
        <name>Mg(2+)</name>
        <dbReference type="ChEBI" id="CHEBI:18420"/>
    </cofactor>
</comment>
<dbReference type="STRING" id="1601833.SAMN05518684_11785"/>
<dbReference type="SUPFAM" id="SSF53448">
    <property type="entry name" value="Nucleotide-diphospho-sugar transferases"/>
    <property type="match status" value="1"/>
</dbReference>